<feature type="compositionally biased region" description="Low complexity" evidence="1">
    <location>
        <begin position="13"/>
        <end position="27"/>
    </location>
</feature>
<sequence length="149" mass="14950">MPGTPEEGRAKSGHSCPGSPGPSCRDPGTGAALGLTWMCPAGPAGQSALCGQDHQRVKATDIGGLGVPVYPEAPALTWPLLPGYWKNFIGALALSSTPSRNSAPARGRERPVSGPCALLAGAGWFLLSGVPCTETKGGLDSDTLAGTVA</sequence>
<evidence type="ECO:0000256" key="1">
    <source>
        <dbReference type="SAM" id="MobiDB-lite"/>
    </source>
</evidence>
<evidence type="ECO:0000313" key="2">
    <source>
        <dbReference type="EMBL" id="KAK2115179.1"/>
    </source>
</evidence>
<dbReference type="Proteomes" id="UP001266305">
    <property type="component" value="Unassembled WGS sequence"/>
</dbReference>
<protein>
    <submittedName>
        <fullName evidence="2">Uncharacterized protein</fullName>
    </submittedName>
</protein>
<feature type="compositionally biased region" description="Basic and acidic residues" evidence="1">
    <location>
        <begin position="1"/>
        <end position="10"/>
    </location>
</feature>
<organism evidence="2 3">
    <name type="scientific">Saguinus oedipus</name>
    <name type="common">Cotton-top tamarin</name>
    <name type="synonym">Oedipomidas oedipus</name>
    <dbReference type="NCBI Taxonomy" id="9490"/>
    <lineage>
        <taxon>Eukaryota</taxon>
        <taxon>Metazoa</taxon>
        <taxon>Chordata</taxon>
        <taxon>Craniata</taxon>
        <taxon>Vertebrata</taxon>
        <taxon>Euteleostomi</taxon>
        <taxon>Mammalia</taxon>
        <taxon>Eutheria</taxon>
        <taxon>Euarchontoglires</taxon>
        <taxon>Primates</taxon>
        <taxon>Haplorrhini</taxon>
        <taxon>Platyrrhini</taxon>
        <taxon>Cebidae</taxon>
        <taxon>Callitrichinae</taxon>
        <taxon>Saguinus</taxon>
    </lineage>
</organism>
<feature type="region of interest" description="Disordered" evidence="1">
    <location>
        <begin position="1"/>
        <end position="27"/>
    </location>
</feature>
<name>A0ABQ9W298_SAGOE</name>
<proteinExistence type="predicted"/>
<accession>A0ABQ9W298</accession>
<gene>
    <name evidence="2" type="ORF">P7K49_005805</name>
</gene>
<keyword evidence="3" id="KW-1185">Reference proteome</keyword>
<comment type="caution">
    <text evidence="2">The sequence shown here is derived from an EMBL/GenBank/DDBJ whole genome shotgun (WGS) entry which is preliminary data.</text>
</comment>
<evidence type="ECO:0000313" key="3">
    <source>
        <dbReference type="Proteomes" id="UP001266305"/>
    </source>
</evidence>
<dbReference type="EMBL" id="JASSZA010000003">
    <property type="protein sequence ID" value="KAK2115179.1"/>
    <property type="molecule type" value="Genomic_DNA"/>
</dbReference>
<reference evidence="2 3" key="1">
    <citation type="submission" date="2023-05" db="EMBL/GenBank/DDBJ databases">
        <title>B98-5 Cell Line De Novo Hybrid Assembly: An Optical Mapping Approach.</title>
        <authorList>
            <person name="Kananen K."/>
            <person name="Auerbach J.A."/>
            <person name="Kautto E."/>
            <person name="Blachly J.S."/>
        </authorList>
    </citation>
    <scope>NUCLEOTIDE SEQUENCE [LARGE SCALE GENOMIC DNA]</scope>
    <source>
        <strain evidence="2">B95-8</strain>
        <tissue evidence="2">Cell line</tissue>
    </source>
</reference>